<feature type="domain" description="Response regulatory" evidence="9">
    <location>
        <begin position="832"/>
        <end position="947"/>
    </location>
</feature>
<dbReference type="Gene3D" id="3.30.565.10">
    <property type="entry name" value="Histidine kinase-like ATPase, C-terminal domain"/>
    <property type="match status" value="1"/>
</dbReference>
<dbReference type="InterPro" id="IPR000700">
    <property type="entry name" value="PAS-assoc_C"/>
</dbReference>
<evidence type="ECO:0000256" key="5">
    <source>
        <dbReference type="ARBA" id="ARBA00022777"/>
    </source>
</evidence>
<dbReference type="SMART" id="SM00062">
    <property type="entry name" value="PBPb"/>
    <property type="match status" value="1"/>
</dbReference>
<dbReference type="Pfam" id="PF13426">
    <property type="entry name" value="PAS_9"/>
    <property type="match status" value="2"/>
</dbReference>
<dbReference type="EC" id="2.7.13.3" evidence="2"/>
<dbReference type="CDD" id="cd17546">
    <property type="entry name" value="REC_hyHK_CKI1_RcsC-like"/>
    <property type="match status" value="1"/>
</dbReference>
<dbReference type="Pfam" id="PF00072">
    <property type="entry name" value="Response_reg"/>
    <property type="match status" value="1"/>
</dbReference>
<evidence type="ECO:0000256" key="7">
    <source>
        <dbReference type="SAM" id="Phobius"/>
    </source>
</evidence>
<dbReference type="CDD" id="cd01007">
    <property type="entry name" value="PBP2_BvgS_HisK_like"/>
    <property type="match status" value="1"/>
</dbReference>
<dbReference type="InterPro" id="IPR001638">
    <property type="entry name" value="Solute-binding_3/MltF_N"/>
</dbReference>
<dbReference type="SMART" id="SM00086">
    <property type="entry name" value="PAC"/>
    <property type="match status" value="2"/>
</dbReference>
<dbReference type="GO" id="GO:0000155">
    <property type="term" value="F:phosphorelay sensor kinase activity"/>
    <property type="evidence" value="ECO:0007669"/>
    <property type="project" value="InterPro"/>
</dbReference>
<dbReference type="OrthoDB" id="9796457at2"/>
<keyword evidence="7" id="KW-1133">Transmembrane helix</keyword>
<dbReference type="SMART" id="SM00448">
    <property type="entry name" value="REC"/>
    <property type="match status" value="1"/>
</dbReference>
<dbReference type="SMART" id="SM00091">
    <property type="entry name" value="PAS"/>
    <property type="match status" value="2"/>
</dbReference>
<name>A0A4Q7VLP6_9BACT</name>
<dbReference type="PROSITE" id="PS50109">
    <property type="entry name" value="HIS_KIN"/>
    <property type="match status" value="1"/>
</dbReference>
<dbReference type="SUPFAM" id="SSF55874">
    <property type="entry name" value="ATPase domain of HSP90 chaperone/DNA topoisomerase II/histidine kinase"/>
    <property type="match status" value="1"/>
</dbReference>
<dbReference type="Pfam" id="PF00497">
    <property type="entry name" value="SBP_bac_3"/>
    <property type="match status" value="1"/>
</dbReference>
<feature type="domain" description="Histidine kinase" evidence="8">
    <location>
        <begin position="587"/>
        <end position="811"/>
    </location>
</feature>
<feature type="domain" description="PAC" evidence="11">
    <location>
        <begin position="394"/>
        <end position="446"/>
    </location>
</feature>
<proteinExistence type="predicted"/>
<organism evidence="12 13">
    <name type="scientific">Ancylomarina subtilis</name>
    <dbReference type="NCBI Taxonomy" id="1639035"/>
    <lineage>
        <taxon>Bacteria</taxon>
        <taxon>Pseudomonadati</taxon>
        <taxon>Bacteroidota</taxon>
        <taxon>Bacteroidia</taxon>
        <taxon>Marinilabiliales</taxon>
        <taxon>Marinifilaceae</taxon>
        <taxon>Ancylomarina</taxon>
    </lineage>
</organism>
<dbReference type="InterPro" id="IPR011006">
    <property type="entry name" value="CheY-like_superfamily"/>
</dbReference>
<dbReference type="SUPFAM" id="SSF47384">
    <property type="entry name" value="Homodimeric domain of signal transducing histidine kinase"/>
    <property type="match status" value="1"/>
</dbReference>
<dbReference type="SMART" id="SM00387">
    <property type="entry name" value="HATPase_c"/>
    <property type="match status" value="1"/>
</dbReference>
<dbReference type="Gene3D" id="3.40.190.10">
    <property type="entry name" value="Periplasmic binding protein-like II"/>
    <property type="match status" value="2"/>
</dbReference>
<comment type="caution">
    <text evidence="12">The sequence shown here is derived from an EMBL/GenBank/DDBJ whole genome shotgun (WGS) entry which is preliminary data.</text>
</comment>
<dbReference type="NCBIfam" id="TIGR00229">
    <property type="entry name" value="sensory_box"/>
    <property type="match status" value="2"/>
</dbReference>
<dbReference type="RefSeq" id="WP_130307246.1">
    <property type="nucleotide sequence ID" value="NZ_SHKN01000001.1"/>
</dbReference>
<evidence type="ECO:0000313" key="13">
    <source>
        <dbReference type="Proteomes" id="UP000293562"/>
    </source>
</evidence>
<evidence type="ECO:0000259" key="8">
    <source>
        <dbReference type="PROSITE" id="PS50109"/>
    </source>
</evidence>
<reference evidence="12 13" key="1">
    <citation type="submission" date="2019-02" db="EMBL/GenBank/DDBJ databases">
        <title>Genomic Encyclopedia of Type Strains, Phase IV (KMG-IV): sequencing the most valuable type-strain genomes for metagenomic binning, comparative biology and taxonomic classification.</title>
        <authorList>
            <person name="Goeker M."/>
        </authorList>
    </citation>
    <scope>NUCLEOTIDE SEQUENCE [LARGE SCALE GENOMIC DNA]</scope>
    <source>
        <strain evidence="12 13">DSM 28825</strain>
    </source>
</reference>
<dbReference type="CDD" id="cd00130">
    <property type="entry name" value="PAS"/>
    <property type="match status" value="2"/>
</dbReference>
<dbReference type="CDD" id="cd00082">
    <property type="entry name" value="HisKA"/>
    <property type="match status" value="1"/>
</dbReference>
<dbReference type="Proteomes" id="UP000293562">
    <property type="component" value="Unassembled WGS sequence"/>
</dbReference>
<dbReference type="GO" id="GO:0005886">
    <property type="term" value="C:plasma membrane"/>
    <property type="evidence" value="ECO:0007669"/>
    <property type="project" value="TreeGrafter"/>
</dbReference>
<evidence type="ECO:0000259" key="9">
    <source>
        <dbReference type="PROSITE" id="PS50110"/>
    </source>
</evidence>
<dbReference type="Gene3D" id="1.10.287.130">
    <property type="match status" value="1"/>
</dbReference>
<accession>A0A4Q7VLP6</accession>
<dbReference type="SUPFAM" id="SSF53850">
    <property type="entry name" value="Periplasmic binding protein-like II"/>
    <property type="match status" value="1"/>
</dbReference>
<dbReference type="AlphaFoldDB" id="A0A4Q7VLP6"/>
<dbReference type="SUPFAM" id="SSF55785">
    <property type="entry name" value="PYP-like sensor domain (PAS domain)"/>
    <property type="match status" value="2"/>
</dbReference>
<dbReference type="SUPFAM" id="SSF52172">
    <property type="entry name" value="CheY-like"/>
    <property type="match status" value="1"/>
</dbReference>
<dbReference type="InterPro" id="IPR005467">
    <property type="entry name" value="His_kinase_dom"/>
</dbReference>
<sequence>MFRPTLVFNLVPLRYILGVIFTLSITSCLNQTGPTLTQDETNWLKQNEGKIEVLFGYQDPPNAFNNEEGEYVGLLVDYQKEIENHIGQEFIFHKFDTWEELIDYSKTAQNFIIIGCAQTNKRKEYLLFTNTIIKKPYVIISQQNNPLSAMSSLGDKNVCTVSDYAINDYLEEYYPNITPIQYSSDLECIRAVSTGICDAMIANQMSATHIINSEAISNLKISGESGYLNRLAVAVSNHDPILFKIVDKVIDNIPQSRQNELYKKWIDPESNFLSKKTWLAILTIVLIFVASLIILWLWLISLRKQVARQTQTIKKNEEHLRITINSIGDGLIVTDVRGKITKMNPVAEKLTGWQYKDAKQKDLADIFRIVNSKTREAIEDPFKKIIRSKQVIGLDNHTVLISKDGEEFQIADSGAPITDQEGHVSGVVLVFRDITDTYRLQKTLEENENRYRSLIENSHDGIFIFYNNKFEFVNKRFEQIMEYSAEEIDKINFDAMISPESLDMIYNRLKEKDKNKLSSKFEFTGIAKSGRKLPLEVSVSYIPYKDGVASQGIIRDITQRKRYEAELIKAKENAEESDRLKSVFLATMSHELRTPLNAVIGFSELIQPNVPLDDILHFSKIISMSGKHLLGVIEDIFDISLIETGDVQIESAPFNISSLLNEVYELIKNERVLQDKEHIDLILDNSLKDLDRILYSDQKRIKQILINLLKNAIKFTNKGHINFGCRLYEKNHEKFILFFVKDTGIGIPQHMQNLIFEVFRQADETHTRIYGGTGLGLTICKKLTCMMKGDIWVESEQGQGANFHFTIPFKNTSEELPQQSDSYSEFSFDNATVLIAEDDKTSFSFLKALLSQKGMTCIWVKNGREAVKYCTEDNPIDLLLMDINMPEMNGYIATSQIKTIRPKLPIIAQTAYAIEGDKENILAAGCDYYISKPIDKNELFEKIRLCLEKNQIMVKDNSQ</sequence>
<dbReference type="PANTHER" id="PTHR43047">
    <property type="entry name" value="TWO-COMPONENT HISTIDINE PROTEIN KINASE"/>
    <property type="match status" value="1"/>
</dbReference>
<dbReference type="Pfam" id="PF00512">
    <property type="entry name" value="HisKA"/>
    <property type="match status" value="1"/>
</dbReference>
<keyword evidence="13" id="KW-1185">Reference proteome</keyword>
<dbReference type="SMART" id="SM00388">
    <property type="entry name" value="HisKA"/>
    <property type="match status" value="1"/>
</dbReference>
<dbReference type="Gene3D" id="3.30.450.20">
    <property type="entry name" value="PAS domain"/>
    <property type="match status" value="2"/>
</dbReference>
<evidence type="ECO:0000259" key="11">
    <source>
        <dbReference type="PROSITE" id="PS50113"/>
    </source>
</evidence>
<feature type="transmembrane region" description="Helical" evidence="7">
    <location>
        <begin position="278"/>
        <end position="299"/>
    </location>
</feature>
<dbReference type="InterPro" id="IPR003594">
    <property type="entry name" value="HATPase_dom"/>
</dbReference>
<dbReference type="EMBL" id="SHKN01000001">
    <property type="protein sequence ID" value="RZT97200.1"/>
    <property type="molecule type" value="Genomic_DNA"/>
</dbReference>
<feature type="domain" description="PAC" evidence="11">
    <location>
        <begin position="519"/>
        <end position="569"/>
    </location>
</feature>
<dbReference type="InterPro" id="IPR003661">
    <property type="entry name" value="HisK_dim/P_dom"/>
</dbReference>
<dbReference type="InterPro" id="IPR035965">
    <property type="entry name" value="PAS-like_dom_sf"/>
</dbReference>
<dbReference type="PANTHER" id="PTHR43047:SF72">
    <property type="entry name" value="OSMOSENSING HISTIDINE PROTEIN KINASE SLN1"/>
    <property type="match status" value="1"/>
</dbReference>
<dbReference type="Pfam" id="PF02518">
    <property type="entry name" value="HATPase_c"/>
    <property type="match status" value="1"/>
</dbReference>
<keyword evidence="4" id="KW-0808">Transferase</keyword>
<gene>
    <name evidence="12" type="ORF">EV201_1859</name>
</gene>
<dbReference type="PROSITE" id="PS50110">
    <property type="entry name" value="RESPONSE_REGULATORY"/>
    <property type="match status" value="1"/>
</dbReference>
<evidence type="ECO:0000256" key="4">
    <source>
        <dbReference type="ARBA" id="ARBA00022679"/>
    </source>
</evidence>
<dbReference type="InterPro" id="IPR036097">
    <property type="entry name" value="HisK_dim/P_sf"/>
</dbReference>
<keyword evidence="7" id="KW-0812">Transmembrane</keyword>
<evidence type="ECO:0000313" key="12">
    <source>
        <dbReference type="EMBL" id="RZT97200.1"/>
    </source>
</evidence>
<dbReference type="PROSITE" id="PS50112">
    <property type="entry name" value="PAS"/>
    <property type="match status" value="1"/>
</dbReference>
<dbReference type="GO" id="GO:0009927">
    <property type="term" value="F:histidine phosphotransfer kinase activity"/>
    <property type="evidence" value="ECO:0007669"/>
    <property type="project" value="TreeGrafter"/>
</dbReference>
<dbReference type="Gene3D" id="3.40.50.2300">
    <property type="match status" value="1"/>
</dbReference>
<dbReference type="InterPro" id="IPR000014">
    <property type="entry name" value="PAS"/>
</dbReference>
<dbReference type="FunFam" id="3.30.565.10:FF:000010">
    <property type="entry name" value="Sensor histidine kinase RcsC"/>
    <property type="match status" value="1"/>
</dbReference>
<comment type="catalytic activity">
    <reaction evidence="1">
        <text>ATP + protein L-histidine = ADP + protein N-phospho-L-histidine.</text>
        <dbReference type="EC" id="2.7.13.3"/>
    </reaction>
</comment>
<evidence type="ECO:0000256" key="1">
    <source>
        <dbReference type="ARBA" id="ARBA00000085"/>
    </source>
</evidence>
<feature type="transmembrane region" description="Helical" evidence="7">
    <location>
        <begin position="6"/>
        <end position="29"/>
    </location>
</feature>
<keyword evidence="5" id="KW-0418">Kinase</keyword>
<feature type="modified residue" description="4-aspartylphosphate" evidence="6">
    <location>
        <position position="882"/>
    </location>
</feature>
<dbReference type="CDD" id="cd16922">
    <property type="entry name" value="HATPase_EvgS-ArcB-TorS-like"/>
    <property type="match status" value="1"/>
</dbReference>
<evidence type="ECO:0000256" key="6">
    <source>
        <dbReference type="PROSITE-ProRule" id="PRU00169"/>
    </source>
</evidence>
<keyword evidence="7" id="KW-0472">Membrane</keyword>
<dbReference type="PRINTS" id="PR00344">
    <property type="entry name" value="BCTRLSENSOR"/>
</dbReference>
<evidence type="ECO:0000256" key="3">
    <source>
        <dbReference type="ARBA" id="ARBA00022553"/>
    </source>
</evidence>
<dbReference type="InterPro" id="IPR001789">
    <property type="entry name" value="Sig_transdc_resp-reg_receiver"/>
</dbReference>
<evidence type="ECO:0000259" key="10">
    <source>
        <dbReference type="PROSITE" id="PS50112"/>
    </source>
</evidence>
<dbReference type="InterPro" id="IPR036890">
    <property type="entry name" value="HATPase_C_sf"/>
</dbReference>
<dbReference type="InterPro" id="IPR004358">
    <property type="entry name" value="Sig_transdc_His_kin-like_C"/>
</dbReference>
<protein>
    <recommendedName>
        <fullName evidence="2">histidine kinase</fullName>
        <ecNumber evidence="2">2.7.13.3</ecNumber>
    </recommendedName>
</protein>
<dbReference type="PROSITE" id="PS50113">
    <property type="entry name" value="PAC"/>
    <property type="match status" value="2"/>
</dbReference>
<keyword evidence="3 6" id="KW-0597">Phosphoprotein</keyword>
<evidence type="ECO:0000256" key="2">
    <source>
        <dbReference type="ARBA" id="ARBA00012438"/>
    </source>
</evidence>
<feature type="domain" description="PAS" evidence="10">
    <location>
        <begin position="316"/>
        <end position="389"/>
    </location>
</feature>
<dbReference type="InterPro" id="IPR001610">
    <property type="entry name" value="PAC"/>
</dbReference>
<dbReference type="PROSITE" id="PS51257">
    <property type="entry name" value="PROKAR_LIPOPROTEIN"/>
    <property type="match status" value="1"/>
</dbReference>